<dbReference type="Gene3D" id="3.20.20.140">
    <property type="entry name" value="Metal-dependent hydrolases"/>
    <property type="match status" value="1"/>
</dbReference>
<dbReference type="PROSITE" id="PS51198">
    <property type="entry name" value="UVRD_HELICASE_ATP_BIND"/>
    <property type="match status" value="1"/>
</dbReference>
<dbReference type="AlphaFoldDB" id="D6SQZ6"/>
<dbReference type="eggNOG" id="COG1379">
    <property type="taxonomic scope" value="Bacteria"/>
</dbReference>
<dbReference type="eggNOG" id="COG0210">
    <property type="taxonomic scope" value="Bacteria"/>
</dbReference>
<dbReference type="InterPro" id="IPR016195">
    <property type="entry name" value="Pol/histidinol_Pase-like"/>
</dbReference>
<dbReference type="GO" id="GO:0004386">
    <property type="term" value="F:helicase activity"/>
    <property type="evidence" value="ECO:0007669"/>
    <property type="project" value="UniProtKB-UniRule"/>
</dbReference>
<evidence type="ECO:0000256" key="5">
    <source>
        <dbReference type="PROSITE-ProRule" id="PRU00560"/>
    </source>
</evidence>
<dbReference type="InterPro" id="IPR027417">
    <property type="entry name" value="P-loop_NTPase"/>
</dbReference>
<sequence>MDTFLADLHIHSCYSRATSKSLDPPSLAAWAAAKGIHVVGTGDFTHPGWVQMLREHLVQGEDGLLCLREKSDLSSYIPGFEQRLEAKTRFMLSAEISSIYKQGGRVRKIHNLVFFPGFEQAEKFNSKLERIGNLKADGRPILGLDSRSLLEMVLDTDPWGFVIPAHIWTPWFSLFGSKSGFDSLEECFGDLAGYIFALETGLSSDPEMNWMWSKLDRFAMVSNSDAHSAENLGREVNLFQGEMSYEGMFRALRREGLGNRFLGTLEFYPEEGKYHLDGHRKCGVVMDPRQTMAHRGKCPVCGKDITVGVLNRVMAMADREEPSRPDYQPGFSSVIPLKEIISEILGVGPKTKKVQSFYNSLVHRFGPELQILQNVPVEDLGRFNSPLGKGIARMRTGEVIRQPGYDGEYGVVRVFTDTERQEFKKGKRLMPVAEDNRKQEYKRIKSVQEDPESAARVQEKHLEFNAAQQQAIEAGPEPVLVMAGPGTGKTQTLMGKVSRLLEQEVNPRHILVLTFTRKAARELKDRLISIHGDDQALPRAETMHAMAFEHWKRVYGEEPLILGEEEAFKVFAESSPDLKGSALKKAWQETGAAREQLLALPAAGENYNRQKQDWNQVDYADLLEFWLQELQSGKFVRPYTHVLVDEIQDLSRLQLEIIRELLPEKGEGFFGIGDPRQSIYGFRGAVGDVPQVLRSFWPDLQVVSLKENYRSSRGILELSQGLFPEDASLEAKVALPAGMTLYRAAEGVQEAHWVGQRISELLGGTGHWQMDGQTEPSGLAPEDIAILVRFKALGTVLEKELHRMGIPVCVPQQEPFYQDHRVELILKAASRVLGVSWSQEVFECPEKVLAKGPLGLAAYLGDVPPFDRFFWQSRAFRELEKQYREKGGWAGLINHIRLESELDQAEMKSRKVKILTMHAAKGLEFEAVFLPCLEDGIVPFAGMDFLLGKPAQAEHKSDELEERRLFYVALTRARRHLYLSLAGSRKVYGRLLRLKESRFLSMLDLTGVHKTRARICKTKREKRPRLF</sequence>
<keyword evidence="2 5" id="KW-0378">Hydrolase</keyword>
<dbReference type="InterPro" id="IPR014016">
    <property type="entry name" value="UvrD-like_ATP-bd"/>
</dbReference>
<evidence type="ECO:0000256" key="1">
    <source>
        <dbReference type="ARBA" id="ARBA00022741"/>
    </source>
</evidence>
<dbReference type="CDD" id="cd17932">
    <property type="entry name" value="DEXQc_UvrD"/>
    <property type="match status" value="1"/>
</dbReference>
<dbReference type="RefSeq" id="WP_008870486.1">
    <property type="nucleotide sequence ID" value="NZ_ACJN02000002.1"/>
</dbReference>
<dbReference type="PROSITE" id="PS51217">
    <property type="entry name" value="UVRD_HELICASE_CTER"/>
    <property type="match status" value="1"/>
</dbReference>
<dbReference type="PANTHER" id="PTHR40084">
    <property type="entry name" value="PHOSPHOHYDROLASE, PHP FAMILY"/>
    <property type="match status" value="1"/>
</dbReference>
<protein>
    <submittedName>
        <fullName evidence="8">UvrD/REP helicase</fullName>
    </submittedName>
</protein>
<dbReference type="Gene3D" id="3.40.50.300">
    <property type="entry name" value="P-loop containing nucleotide triphosphate hydrolases"/>
    <property type="match status" value="3"/>
</dbReference>
<evidence type="ECO:0000259" key="6">
    <source>
        <dbReference type="PROSITE" id="PS51198"/>
    </source>
</evidence>
<evidence type="ECO:0000313" key="8">
    <source>
        <dbReference type="EMBL" id="EFI35172.1"/>
    </source>
</evidence>
<dbReference type="Proteomes" id="UP000005496">
    <property type="component" value="Unassembled WGS sequence"/>
</dbReference>
<evidence type="ECO:0000256" key="2">
    <source>
        <dbReference type="ARBA" id="ARBA00022801"/>
    </source>
</evidence>
<organism evidence="8 9">
    <name type="scientific">Desulfonatronospira thiodismutans ASO3-1</name>
    <dbReference type="NCBI Taxonomy" id="555779"/>
    <lineage>
        <taxon>Bacteria</taxon>
        <taxon>Pseudomonadati</taxon>
        <taxon>Thermodesulfobacteriota</taxon>
        <taxon>Desulfovibrionia</taxon>
        <taxon>Desulfovibrionales</taxon>
        <taxon>Desulfonatronovibrionaceae</taxon>
        <taxon>Desulfonatronospira</taxon>
    </lineage>
</organism>
<dbReference type="SUPFAM" id="SSF89550">
    <property type="entry name" value="PHP domain-like"/>
    <property type="match status" value="1"/>
</dbReference>
<dbReference type="GO" id="GO:0016787">
    <property type="term" value="F:hydrolase activity"/>
    <property type="evidence" value="ECO:0007669"/>
    <property type="project" value="UniProtKB-UniRule"/>
</dbReference>
<feature type="binding site" evidence="5">
    <location>
        <begin position="483"/>
        <end position="490"/>
    </location>
    <ligand>
        <name>ATP</name>
        <dbReference type="ChEBI" id="CHEBI:30616"/>
    </ligand>
</feature>
<dbReference type="SUPFAM" id="SSF52540">
    <property type="entry name" value="P-loop containing nucleoside triphosphate hydrolases"/>
    <property type="match status" value="1"/>
</dbReference>
<dbReference type="PANTHER" id="PTHR40084:SF1">
    <property type="entry name" value="PHOSPHOTRANSFERASE"/>
    <property type="match status" value="1"/>
</dbReference>
<reference evidence="8" key="1">
    <citation type="submission" date="2010-05" db="EMBL/GenBank/DDBJ databases">
        <title>The draft genome of Desulfonatronospira thiodismutans ASO3-1.</title>
        <authorList>
            <consortium name="US DOE Joint Genome Institute (JGI-PGF)"/>
            <person name="Lucas S."/>
            <person name="Copeland A."/>
            <person name="Lapidus A."/>
            <person name="Cheng J.-F."/>
            <person name="Bruce D."/>
            <person name="Goodwin L."/>
            <person name="Pitluck S."/>
            <person name="Chertkov O."/>
            <person name="Brettin T."/>
            <person name="Detter J.C."/>
            <person name="Han C."/>
            <person name="Land M.L."/>
            <person name="Hauser L."/>
            <person name="Kyrpides N."/>
            <person name="Mikhailova N."/>
            <person name="Muyzer G."/>
            <person name="Woyke T."/>
        </authorList>
    </citation>
    <scope>NUCLEOTIDE SEQUENCE [LARGE SCALE GENOMIC DNA]</scope>
    <source>
        <strain evidence="8">ASO3-1</strain>
    </source>
</reference>
<proteinExistence type="predicted"/>
<dbReference type="GO" id="GO:0005524">
    <property type="term" value="F:ATP binding"/>
    <property type="evidence" value="ECO:0007669"/>
    <property type="project" value="UniProtKB-UniRule"/>
</dbReference>
<gene>
    <name evidence="8" type="ORF">Dthio_PD2570</name>
</gene>
<comment type="caution">
    <text evidence="8">The sequence shown here is derived from an EMBL/GenBank/DDBJ whole genome shotgun (WGS) entry which is preliminary data.</text>
</comment>
<feature type="domain" description="UvrD-like helicase C-terminal" evidence="7">
    <location>
        <begin position="701"/>
        <end position="975"/>
    </location>
</feature>
<name>D6SQZ6_9BACT</name>
<evidence type="ECO:0000313" key="9">
    <source>
        <dbReference type="Proteomes" id="UP000005496"/>
    </source>
</evidence>
<accession>D6SQZ6</accession>
<keyword evidence="3 5" id="KW-0347">Helicase</keyword>
<dbReference type="CDD" id="cd19067">
    <property type="entry name" value="PfuEndoQ-like"/>
    <property type="match status" value="1"/>
</dbReference>
<dbReference type="Pfam" id="PF00580">
    <property type="entry name" value="UvrD-helicase"/>
    <property type="match status" value="2"/>
</dbReference>
<dbReference type="EMBL" id="ACJN02000002">
    <property type="protein sequence ID" value="EFI35172.1"/>
    <property type="molecule type" value="Genomic_DNA"/>
</dbReference>
<evidence type="ECO:0000256" key="3">
    <source>
        <dbReference type="ARBA" id="ARBA00022806"/>
    </source>
</evidence>
<feature type="domain" description="UvrD-like helicase ATP-binding" evidence="6">
    <location>
        <begin position="462"/>
        <end position="712"/>
    </location>
</feature>
<dbReference type="InterPro" id="IPR014017">
    <property type="entry name" value="DNA_helicase_UvrD-like_C"/>
</dbReference>
<dbReference type="Pfam" id="PF13361">
    <property type="entry name" value="UvrD_C"/>
    <property type="match status" value="2"/>
</dbReference>
<dbReference type="OrthoDB" id="9810135at2"/>
<dbReference type="CDD" id="cd18807">
    <property type="entry name" value="SF1_C_UvrD"/>
    <property type="match status" value="1"/>
</dbReference>
<evidence type="ECO:0000259" key="7">
    <source>
        <dbReference type="PROSITE" id="PS51217"/>
    </source>
</evidence>
<keyword evidence="4 5" id="KW-0067">ATP-binding</keyword>
<keyword evidence="1 5" id="KW-0547">Nucleotide-binding</keyword>
<dbReference type="Gene3D" id="1.10.486.10">
    <property type="entry name" value="PCRA, domain 4"/>
    <property type="match status" value="1"/>
</dbReference>
<keyword evidence="9" id="KW-1185">Reference proteome</keyword>
<evidence type="ECO:0000256" key="4">
    <source>
        <dbReference type="ARBA" id="ARBA00022840"/>
    </source>
</evidence>